<dbReference type="EMBL" id="RBVX01000030">
    <property type="protein sequence ID" value="RSL30906.1"/>
    <property type="molecule type" value="Genomic_DNA"/>
</dbReference>
<dbReference type="InterPro" id="IPR054780">
    <property type="entry name" value="Cytochro_C550_firm"/>
</dbReference>
<keyword evidence="5 7" id="KW-0408">Iron</keyword>
<accession>A0A428MXT4</accession>
<name>A0A428MXT4_9BACI</name>
<dbReference type="Gene3D" id="1.10.760.10">
    <property type="entry name" value="Cytochrome c-like domain"/>
    <property type="match status" value="1"/>
</dbReference>
<evidence type="ECO:0000313" key="9">
    <source>
        <dbReference type="EMBL" id="RSL30906.1"/>
    </source>
</evidence>
<evidence type="ECO:0000256" key="5">
    <source>
        <dbReference type="ARBA" id="ARBA00023004"/>
    </source>
</evidence>
<dbReference type="GO" id="GO:0009055">
    <property type="term" value="F:electron transfer activity"/>
    <property type="evidence" value="ECO:0007669"/>
    <property type="project" value="InterPro"/>
</dbReference>
<evidence type="ECO:0000256" key="2">
    <source>
        <dbReference type="ARBA" id="ARBA00022617"/>
    </source>
</evidence>
<feature type="binding site" description="covalent" evidence="6">
    <location>
        <position position="60"/>
    </location>
    <ligand>
        <name>heme c</name>
        <dbReference type="ChEBI" id="CHEBI:61717"/>
    </ligand>
</feature>
<comment type="caution">
    <text evidence="9">The sequence shown here is derived from an EMBL/GenBank/DDBJ whole genome shotgun (WGS) entry which is preliminary data.</text>
</comment>
<evidence type="ECO:0000256" key="3">
    <source>
        <dbReference type="ARBA" id="ARBA00022723"/>
    </source>
</evidence>
<proteinExistence type="predicted"/>
<dbReference type="OrthoDB" id="7933886at2"/>
<protein>
    <submittedName>
        <fullName evidence="9">Cytochrome c</fullName>
    </submittedName>
</protein>
<dbReference type="PROSITE" id="PS51007">
    <property type="entry name" value="CYTC"/>
    <property type="match status" value="1"/>
</dbReference>
<dbReference type="Pfam" id="PF13442">
    <property type="entry name" value="Cytochrome_CBB3"/>
    <property type="match status" value="1"/>
</dbReference>
<keyword evidence="4" id="KW-0249">Electron transport</keyword>
<dbReference type="GO" id="GO:0020037">
    <property type="term" value="F:heme binding"/>
    <property type="evidence" value="ECO:0007669"/>
    <property type="project" value="InterPro"/>
</dbReference>
<dbReference type="SUPFAM" id="SSF46626">
    <property type="entry name" value="Cytochrome c"/>
    <property type="match status" value="1"/>
</dbReference>
<dbReference type="AlphaFoldDB" id="A0A428MXT4"/>
<feature type="binding site" description="covalent" evidence="6">
    <location>
        <position position="57"/>
    </location>
    <ligand>
        <name>heme c</name>
        <dbReference type="ChEBI" id="CHEBI:61717"/>
    </ligand>
</feature>
<sequence length="119" mass="12381">MKGKPLIPFFLIAVVGLLLTLGLSIVGVNQQAGDENGEETEEQDPVEYGEEVAMESCVSCHGDNLEGASGPNIANAGEDHSAEEIADIAQNGVGDMPSGMANAEEAQAIAEYLMSLSEE</sequence>
<evidence type="ECO:0000259" key="8">
    <source>
        <dbReference type="PROSITE" id="PS51007"/>
    </source>
</evidence>
<dbReference type="Proteomes" id="UP000275076">
    <property type="component" value="Unassembled WGS sequence"/>
</dbReference>
<organism evidence="9 10">
    <name type="scientific">Salibacterium salarium</name>
    <dbReference type="NCBI Taxonomy" id="284579"/>
    <lineage>
        <taxon>Bacteria</taxon>
        <taxon>Bacillati</taxon>
        <taxon>Bacillota</taxon>
        <taxon>Bacilli</taxon>
        <taxon>Bacillales</taxon>
        <taxon>Bacillaceae</taxon>
    </lineage>
</organism>
<comment type="PTM">
    <text evidence="6">Binds 1 heme c group covalently per subunit.</text>
</comment>
<keyword evidence="2 6" id="KW-0349">Heme</keyword>
<dbReference type="NCBIfam" id="NF045773">
    <property type="entry name" value="cytochro_C550"/>
    <property type="match status" value="1"/>
</dbReference>
<dbReference type="InterPro" id="IPR051811">
    <property type="entry name" value="Cytochrome_c550/c551-like"/>
</dbReference>
<evidence type="ECO:0000313" key="10">
    <source>
        <dbReference type="Proteomes" id="UP000275076"/>
    </source>
</evidence>
<keyword evidence="1" id="KW-0813">Transport</keyword>
<dbReference type="PANTHER" id="PTHR37823">
    <property type="entry name" value="CYTOCHROME C-553-LIKE"/>
    <property type="match status" value="1"/>
</dbReference>
<evidence type="ECO:0000256" key="7">
    <source>
        <dbReference type="PIRSR" id="PIRSR000025-2"/>
    </source>
</evidence>
<dbReference type="GO" id="GO:0016020">
    <property type="term" value="C:membrane"/>
    <property type="evidence" value="ECO:0007669"/>
    <property type="project" value="InterPro"/>
</dbReference>
<dbReference type="InterPro" id="IPR012218">
    <property type="entry name" value="Cyt_c_BACSU-c550-type"/>
</dbReference>
<feature type="binding site" description="axial binding residue" evidence="7">
    <location>
        <position position="96"/>
    </location>
    <ligand>
        <name>heme c</name>
        <dbReference type="ChEBI" id="CHEBI:61717"/>
    </ligand>
    <ligandPart>
        <name>Fe</name>
        <dbReference type="ChEBI" id="CHEBI:18248"/>
    </ligandPart>
</feature>
<dbReference type="GO" id="GO:0005506">
    <property type="term" value="F:iron ion binding"/>
    <property type="evidence" value="ECO:0007669"/>
    <property type="project" value="InterPro"/>
</dbReference>
<reference evidence="9 10" key="1">
    <citation type="submission" date="2018-10" db="EMBL/GenBank/DDBJ databases">
        <title>Draft genome sequence of Bacillus salarius IM0101, isolated from a hypersaline soil in Inner Mongolia, China.</title>
        <authorList>
            <person name="Yamprayoonswat W."/>
            <person name="Boonvisut S."/>
            <person name="Jumpathong W."/>
            <person name="Sittihan S."/>
            <person name="Ruangsuj P."/>
            <person name="Wanthongcharoen S."/>
            <person name="Thongpramul N."/>
            <person name="Pimmason S."/>
            <person name="Yu B."/>
            <person name="Yasawong M."/>
        </authorList>
    </citation>
    <scope>NUCLEOTIDE SEQUENCE [LARGE SCALE GENOMIC DNA]</scope>
    <source>
        <strain evidence="9 10">IM0101</strain>
    </source>
</reference>
<dbReference type="RefSeq" id="WP_125559590.1">
    <property type="nucleotide sequence ID" value="NZ_RBVX01000030.1"/>
</dbReference>
<keyword evidence="3 7" id="KW-0479">Metal-binding</keyword>
<keyword evidence="10" id="KW-1185">Reference proteome</keyword>
<evidence type="ECO:0000256" key="1">
    <source>
        <dbReference type="ARBA" id="ARBA00022448"/>
    </source>
</evidence>
<feature type="binding site" description="axial binding residue" evidence="7">
    <location>
        <position position="61"/>
    </location>
    <ligand>
        <name>heme c</name>
        <dbReference type="ChEBI" id="CHEBI:61717"/>
    </ligand>
    <ligandPart>
        <name>Fe</name>
        <dbReference type="ChEBI" id="CHEBI:18248"/>
    </ligandPart>
</feature>
<dbReference type="PANTHER" id="PTHR37823:SF4">
    <property type="entry name" value="MENAQUINOL-CYTOCHROME C REDUCTASE CYTOCHROME B_C SUBUNIT"/>
    <property type="match status" value="1"/>
</dbReference>
<dbReference type="InterPro" id="IPR036909">
    <property type="entry name" value="Cyt_c-like_dom_sf"/>
</dbReference>
<evidence type="ECO:0000256" key="4">
    <source>
        <dbReference type="ARBA" id="ARBA00022982"/>
    </source>
</evidence>
<dbReference type="InterPro" id="IPR009056">
    <property type="entry name" value="Cyt_c-like_dom"/>
</dbReference>
<evidence type="ECO:0000256" key="6">
    <source>
        <dbReference type="PIRSR" id="PIRSR000025-1"/>
    </source>
</evidence>
<feature type="domain" description="Cytochrome c" evidence="8">
    <location>
        <begin position="44"/>
        <end position="117"/>
    </location>
</feature>
<gene>
    <name evidence="9" type="ORF">D7Z54_23310</name>
</gene>
<dbReference type="PIRSF" id="PIRSF000025">
    <property type="entry name" value="Cytc_Bsub_c550"/>
    <property type="match status" value="1"/>
</dbReference>